<accession>A0A1T5AXN2</accession>
<evidence type="ECO:0000313" key="1">
    <source>
        <dbReference type="EMBL" id="SKB39734.1"/>
    </source>
</evidence>
<dbReference type="STRING" id="889453.SAMN03080601_00419"/>
<dbReference type="KEGG" id="asx:CDL62_05105"/>
<reference evidence="1 2" key="1">
    <citation type="submission" date="2017-02" db="EMBL/GenBank/DDBJ databases">
        <authorList>
            <person name="Peterson S.W."/>
        </authorList>
    </citation>
    <scope>NUCLEOTIDE SEQUENCE [LARGE SCALE GENOMIC DNA]</scope>
    <source>
        <strain evidence="1 2">DSM 24412</strain>
    </source>
</reference>
<name>A0A1T5AXN2_9BACT</name>
<keyword evidence="2" id="KW-1185">Reference proteome</keyword>
<proteinExistence type="predicted"/>
<organism evidence="1 2">
    <name type="scientific">Alkalitalea saponilacus</name>
    <dbReference type="NCBI Taxonomy" id="889453"/>
    <lineage>
        <taxon>Bacteria</taxon>
        <taxon>Pseudomonadati</taxon>
        <taxon>Bacteroidota</taxon>
        <taxon>Bacteroidia</taxon>
        <taxon>Marinilabiliales</taxon>
        <taxon>Marinilabiliaceae</taxon>
        <taxon>Alkalitalea</taxon>
    </lineage>
</organism>
<sequence length="266" mass="30804">MKITLFLILIYLGGSTLLVAQEEETKSRGTLHNFRFGIGPIAYKNYYSIPNGLAGGSMSFTYQMEKEHKTKKRDFLLRANFDYSYLENSKVLTTSEPLFRRFKIRLGPGLLWPLNLKNNQLHLQAGGNISFYGEYIYPTESGGKHIYHPIPYGNWSINCNALIVARYQAGRITIEESLKVAIFTAGFFPEFQYTPTSIDNSYYWDFLKINTISTIPNYRMIENKIAIYFPLANNQTAISWRISYNHYNFENSQKYIEHNLGVGIRF</sequence>
<evidence type="ECO:0008006" key="3">
    <source>
        <dbReference type="Google" id="ProtNLM"/>
    </source>
</evidence>
<evidence type="ECO:0000313" key="2">
    <source>
        <dbReference type="Proteomes" id="UP000191055"/>
    </source>
</evidence>
<dbReference type="Proteomes" id="UP000191055">
    <property type="component" value="Unassembled WGS sequence"/>
</dbReference>
<gene>
    <name evidence="1" type="ORF">SAMN03080601_00419</name>
</gene>
<protein>
    <recommendedName>
        <fullName evidence="3">Outer membrane protein beta-barrel domain-containing protein</fullName>
    </recommendedName>
</protein>
<dbReference type="EMBL" id="FUYV01000001">
    <property type="protein sequence ID" value="SKB39734.1"/>
    <property type="molecule type" value="Genomic_DNA"/>
</dbReference>
<dbReference type="AlphaFoldDB" id="A0A1T5AXN2"/>
<dbReference type="RefSeq" id="WP_079556188.1">
    <property type="nucleotide sequence ID" value="NZ_CP021904.1"/>
</dbReference>